<dbReference type="EMBL" id="BK016109">
    <property type="protein sequence ID" value="DAF95599.1"/>
    <property type="molecule type" value="Genomic_DNA"/>
</dbReference>
<evidence type="ECO:0000313" key="1">
    <source>
        <dbReference type="EMBL" id="DAF95599.1"/>
    </source>
</evidence>
<accession>A0A8S5UM93</accession>
<reference evidence="1" key="1">
    <citation type="journal article" date="2021" name="Proc. Natl. Acad. Sci. U.S.A.">
        <title>A Catalog of Tens of Thousands of Viruses from Human Metagenomes Reveals Hidden Associations with Chronic Diseases.</title>
        <authorList>
            <person name="Tisza M.J."/>
            <person name="Buck C.B."/>
        </authorList>
    </citation>
    <scope>NUCLEOTIDE SEQUENCE</scope>
    <source>
        <strain evidence="1">CtCo31</strain>
    </source>
</reference>
<proteinExistence type="predicted"/>
<name>A0A8S5UM93_9CAUD</name>
<protein>
    <submittedName>
        <fullName evidence="1">Uncharacterized protein</fullName>
    </submittedName>
</protein>
<sequence length="51" mass="5841">MDSIYQKLAVNLFVDLIQAVVLIEIEDTVHGKKLLLLVQTVRIMKVVMLMD</sequence>
<organism evidence="1">
    <name type="scientific">Myoviridae sp. ctCo31</name>
    <dbReference type="NCBI Taxonomy" id="2825053"/>
    <lineage>
        <taxon>Viruses</taxon>
        <taxon>Duplodnaviria</taxon>
        <taxon>Heunggongvirae</taxon>
        <taxon>Uroviricota</taxon>
        <taxon>Caudoviricetes</taxon>
    </lineage>
</organism>